<comment type="caution">
    <text evidence="3">The sequence shown here is derived from an EMBL/GenBank/DDBJ whole genome shotgun (WGS) entry which is preliminary data.</text>
</comment>
<organism evidence="3 4">
    <name type="scientific">Jiangella asiatica</name>
    <dbReference type="NCBI Taxonomy" id="2530372"/>
    <lineage>
        <taxon>Bacteria</taxon>
        <taxon>Bacillati</taxon>
        <taxon>Actinomycetota</taxon>
        <taxon>Actinomycetes</taxon>
        <taxon>Jiangellales</taxon>
        <taxon>Jiangellaceae</taxon>
        <taxon>Jiangella</taxon>
    </lineage>
</organism>
<feature type="signal peptide" evidence="1">
    <location>
        <begin position="1"/>
        <end position="24"/>
    </location>
</feature>
<feature type="domain" description="Rv2525c-like glycoside hydrolase-like" evidence="2">
    <location>
        <begin position="65"/>
        <end position="272"/>
    </location>
</feature>
<dbReference type="EMBL" id="SMKZ01000040">
    <property type="protein sequence ID" value="TDE01615.1"/>
    <property type="molecule type" value="Genomic_DNA"/>
</dbReference>
<evidence type="ECO:0000313" key="3">
    <source>
        <dbReference type="EMBL" id="TDE01615.1"/>
    </source>
</evidence>
<evidence type="ECO:0000256" key="1">
    <source>
        <dbReference type="SAM" id="SignalP"/>
    </source>
</evidence>
<dbReference type="OrthoDB" id="5171321at2"/>
<dbReference type="Proteomes" id="UP000294739">
    <property type="component" value="Unassembled WGS sequence"/>
</dbReference>
<evidence type="ECO:0000259" key="2">
    <source>
        <dbReference type="Pfam" id="PF08924"/>
    </source>
</evidence>
<dbReference type="InterPro" id="IPR017853">
    <property type="entry name" value="GH"/>
</dbReference>
<dbReference type="AlphaFoldDB" id="A0A4R5CUU2"/>
<dbReference type="InParanoid" id="A0A4R5CUU2"/>
<dbReference type="SUPFAM" id="SSF51445">
    <property type="entry name" value="(Trans)glycosidases"/>
    <property type="match status" value="1"/>
</dbReference>
<gene>
    <name evidence="3" type="ORF">E1269_22805</name>
</gene>
<protein>
    <submittedName>
        <fullName evidence="3">DUF1906 domain-containing protein</fullName>
    </submittedName>
</protein>
<proteinExistence type="predicted"/>
<name>A0A4R5CUU2_9ACTN</name>
<dbReference type="InterPro" id="IPR015020">
    <property type="entry name" value="Rv2525c-like_Glyco_Hydro-like"/>
</dbReference>
<evidence type="ECO:0000313" key="4">
    <source>
        <dbReference type="Proteomes" id="UP000294739"/>
    </source>
</evidence>
<sequence>MTVAMTLRRGSVMALVLTAAATLAGGQAAASAPSADTEPAAMPEPTIAQGLGFDTCTAPSVAALQAWWGTSPYETVNIYFGGLNRGCQQPNLTPSWVQTVTGIGWGLLPTYMGYQPSCMLGTKPHRYTEANASSIGTSDAQDAITQAQALGLLPGSALYADVEHYDRSDASCVNVVRNYVSAWVRTLHAADYRAGVYVHQNSGLIDLSAVYDSPDHARPDAVWMARWDGNPALTGWPTAPDSQWSNHQRAKQYEGDHNETWGGVTINIDSDSLDAPIATVAGR</sequence>
<keyword evidence="4" id="KW-1185">Reference proteome</keyword>
<reference evidence="3 4" key="1">
    <citation type="submission" date="2019-03" db="EMBL/GenBank/DDBJ databases">
        <title>Draft genome sequences of novel Actinobacteria.</title>
        <authorList>
            <person name="Sahin N."/>
            <person name="Ay H."/>
            <person name="Saygin H."/>
        </authorList>
    </citation>
    <scope>NUCLEOTIDE SEQUENCE [LARGE SCALE GENOMIC DNA]</scope>
    <source>
        <strain evidence="3 4">5K138</strain>
    </source>
</reference>
<keyword evidence="1" id="KW-0732">Signal</keyword>
<dbReference type="Gene3D" id="3.20.20.80">
    <property type="entry name" value="Glycosidases"/>
    <property type="match status" value="1"/>
</dbReference>
<dbReference type="Pfam" id="PF08924">
    <property type="entry name" value="Rv2525c_GlyHyd-like"/>
    <property type="match status" value="1"/>
</dbReference>
<feature type="chain" id="PRO_5038575655" evidence="1">
    <location>
        <begin position="25"/>
        <end position="283"/>
    </location>
</feature>
<accession>A0A4R5CUU2</accession>